<dbReference type="EMBL" id="CQEH01000001">
    <property type="protein sequence ID" value="CNK37775.1"/>
    <property type="molecule type" value="Genomic_DNA"/>
</dbReference>
<dbReference type="EMBL" id="CQEJ01000012">
    <property type="protein sequence ID" value="CNL18794.1"/>
    <property type="molecule type" value="Genomic_DNA"/>
</dbReference>
<dbReference type="HAMAP" id="MF_01815">
    <property type="entry name" value="FabH"/>
    <property type="match status" value="1"/>
</dbReference>
<evidence type="ECO:0000313" key="13">
    <source>
        <dbReference type="EMBL" id="CNK37775.1"/>
    </source>
</evidence>
<dbReference type="PANTHER" id="PTHR34069">
    <property type="entry name" value="3-OXOACYL-[ACYL-CARRIER-PROTEIN] SYNTHASE 3"/>
    <property type="match status" value="1"/>
</dbReference>
<dbReference type="RefSeq" id="WP_197082833.1">
    <property type="nucleotide sequence ID" value="NZ_CQCP01000015.1"/>
</dbReference>
<evidence type="ECO:0000256" key="2">
    <source>
        <dbReference type="ARBA" id="ARBA00022490"/>
    </source>
</evidence>
<dbReference type="NCBIfam" id="TIGR00747">
    <property type="entry name" value="fabH"/>
    <property type="match status" value="1"/>
</dbReference>
<dbReference type="PANTHER" id="PTHR34069:SF2">
    <property type="entry name" value="BETA-KETOACYL-[ACYL-CARRIER-PROTEIN] SYNTHASE III"/>
    <property type="match status" value="1"/>
</dbReference>
<dbReference type="SUPFAM" id="SSF53901">
    <property type="entry name" value="Thiolase-like"/>
    <property type="match status" value="1"/>
</dbReference>
<dbReference type="Proteomes" id="UP000041595">
    <property type="component" value="Unassembled WGS sequence"/>
</dbReference>
<keyword evidence="9 10" id="KW-0012">Acyltransferase</keyword>
<evidence type="ECO:0000256" key="6">
    <source>
        <dbReference type="ARBA" id="ARBA00023098"/>
    </source>
</evidence>
<comment type="catalytic activity">
    <reaction evidence="10">
        <text>malonyl-[ACP] + acetyl-CoA + H(+) = 3-oxobutanoyl-[ACP] + CO2 + CoA</text>
        <dbReference type="Rhea" id="RHEA:12080"/>
        <dbReference type="Rhea" id="RHEA-COMP:9623"/>
        <dbReference type="Rhea" id="RHEA-COMP:9625"/>
        <dbReference type="ChEBI" id="CHEBI:15378"/>
        <dbReference type="ChEBI" id="CHEBI:16526"/>
        <dbReference type="ChEBI" id="CHEBI:57287"/>
        <dbReference type="ChEBI" id="CHEBI:57288"/>
        <dbReference type="ChEBI" id="CHEBI:78449"/>
        <dbReference type="ChEBI" id="CHEBI:78450"/>
        <dbReference type="EC" id="2.3.1.180"/>
    </reaction>
</comment>
<evidence type="ECO:0000313" key="15">
    <source>
        <dbReference type="Proteomes" id="UP000038647"/>
    </source>
</evidence>
<dbReference type="GO" id="GO:0033818">
    <property type="term" value="F:beta-ketoacyl-acyl-carrier-protein synthase III activity"/>
    <property type="evidence" value="ECO:0007669"/>
    <property type="project" value="UniProtKB-UniRule"/>
</dbReference>
<keyword evidence="3 10" id="KW-0444">Lipid biosynthesis</keyword>
<feature type="domain" description="Beta-ketoacyl-[acyl-carrier-protein] synthase III N-terminal" evidence="12">
    <location>
        <begin position="109"/>
        <end position="189"/>
    </location>
</feature>
<keyword evidence="15" id="KW-1185">Reference proteome</keyword>
<dbReference type="Proteomes" id="UP000038647">
    <property type="component" value="Unassembled WGS sequence"/>
</dbReference>
<evidence type="ECO:0000313" key="16">
    <source>
        <dbReference type="Proteomes" id="UP000041595"/>
    </source>
</evidence>
<dbReference type="Pfam" id="PF08545">
    <property type="entry name" value="ACP_syn_III"/>
    <property type="match status" value="1"/>
</dbReference>
<evidence type="ECO:0000256" key="1">
    <source>
        <dbReference type="ARBA" id="ARBA00008642"/>
    </source>
</evidence>
<comment type="subcellular location">
    <subcellularLocation>
        <location evidence="10">Cytoplasm</location>
    </subcellularLocation>
</comment>
<dbReference type="UniPathway" id="UPA00094"/>
<feature type="active site" evidence="10">
    <location>
        <position position="290"/>
    </location>
</feature>
<dbReference type="GO" id="GO:0004315">
    <property type="term" value="F:3-oxoacyl-[acyl-carrier-protein] synthase activity"/>
    <property type="evidence" value="ECO:0007669"/>
    <property type="project" value="InterPro"/>
</dbReference>
<dbReference type="Pfam" id="PF08541">
    <property type="entry name" value="ACP_syn_III_C"/>
    <property type="match status" value="1"/>
</dbReference>
<dbReference type="EC" id="2.3.1.180" evidence="10"/>
<proteinExistence type="inferred from homology"/>
<dbReference type="InterPro" id="IPR013751">
    <property type="entry name" value="ACP_syn_III_N"/>
</dbReference>
<evidence type="ECO:0000256" key="4">
    <source>
        <dbReference type="ARBA" id="ARBA00022679"/>
    </source>
</evidence>
<accession>A0A0T9U483</accession>
<comment type="function">
    <text evidence="10">Catalyzes the condensation reaction of fatty acid synthesis by the addition to an acyl acceptor of two carbons from malonyl-ACP. Catalyzes the first condensation reaction which initiates fatty acid synthesis and may therefore play a role in governing the total rate of fatty acid production. Possesses both acetoacetyl-ACP synthase and acetyl transacylase activities. Its substrate specificity determines the biosynthesis of branched-chain and/or straight-chain of fatty acids.</text>
</comment>
<protein>
    <recommendedName>
        <fullName evidence="10">Beta-ketoacyl-[acyl-carrier-protein] synthase III</fullName>
        <shortName evidence="10">Beta-ketoacyl-ACP synthase III</shortName>
        <shortName evidence="10">KAS III</shortName>
        <ecNumber evidence="10">2.3.1.180</ecNumber>
    </recommendedName>
    <alternativeName>
        <fullName evidence="10">3-oxoacyl-[acyl-carrier-protein] synthase 3</fullName>
    </alternativeName>
    <alternativeName>
        <fullName evidence="10">3-oxoacyl-[acyl-carrier-protein] synthase III</fullName>
    </alternativeName>
</protein>
<evidence type="ECO:0000256" key="10">
    <source>
        <dbReference type="HAMAP-Rule" id="MF_01815"/>
    </source>
</evidence>
<keyword evidence="2 10" id="KW-0963">Cytoplasm</keyword>
<keyword evidence="5 10" id="KW-0276">Fatty acid metabolism</keyword>
<dbReference type="InterPro" id="IPR004655">
    <property type="entry name" value="FabH"/>
</dbReference>
<dbReference type="Gene3D" id="3.40.47.10">
    <property type="match status" value="1"/>
</dbReference>
<comment type="pathway">
    <text evidence="10">Lipid metabolism; fatty acid biosynthesis.</text>
</comment>
<dbReference type="NCBIfam" id="NF006829">
    <property type="entry name" value="PRK09352.1"/>
    <property type="match status" value="1"/>
</dbReference>
<evidence type="ECO:0000256" key="3">
    <source>
        <dbReference type="ARBA" id="ARBA00022516"/>
    </source>
</evidence>
<sequence length="340" mass="36082">MYNNMSSVGILGLGAALPNTIVTNEMLEKNLMTTDEWIQSRTGIRERRIASEIQSTGDLAIIAGQRALESFGSRDIQLVLLATTTPDFICPATAPYVSAKIGLGTIPAMDISAVCSGFIYALNLAMAIVKSNQAKNVLVIAAEKFSSLIDPNDKNTAVLFGDGAGAVVVGRIPKGTPGELYDSVLYADGNLSEVIQVKGGGSRYPLRFGSEPDFYSLNKFFAMEGKKVFSAAVTAMASSIKDIMEKVGWKSDDINWLISHQANKRILQSLCDIVGFPSDKAYIHLDKVGNTSAASIPLALAAGSALFKPGDKMILSAFGGGVTWGAVALSWPNIAVIDPH</sequence>
<dbReference type="GO" id="GO:0006633">
    <property type="term" value="P:fatty acid biosynthetic process"/>
    <property type="evidence" value="ECO:0007669"/>
    <property type="project" value="UniProtKB-UniRule"/>
</dbReference>
<feature type="active site" evidence="10">
    <location>
        <position position="115"/>
    </location>
</feature>
<reference evidence="13 15" key="1">
    <citation type="submission" date="2015-03" db="EMBL/GenBank/DDBJ databases">
        <authorList>
            <consortium name="Pathogen Informatics"/>
            <person name="Murphy D."/>
        </authorList>
    </citation>
    <scope>NUCLEOTIDE SEQUENCE [LARGE SCALE GENOMIC DNA]</scope>
    <source>
        <strain evidence="13 15">IP08791</strain>
    </source>
</reference>
<reference evidence="14 16" key="2">
    <citation type="submission" date="2015-03" db="EMBL/GenBank/DDBJ databases">
        <authorList>
            <person name="Murphy D."/>
        </authorList>
    </citation>
    <scope>NUCLEOTIDE SEQUENCE [LARGE SCALE GENOMIC DNA]</scope>
    <source>
        <strain evidence="14 16">IP06005</strain>
    </source>
</reference>
<feature type="domain" description="Beta-ketoacyl-[acyl-carrier-protein] synthase III C-terminal" evidence="11">
    <location>
        <begin position="244"/>
        <end position="331"/>
    </location>
</feature>
<dbReference type="InterPro" id="IPR016039">
    <property type="entry name" value="Thiolase-like"/>
</dbReference>
<dbReference type="CDD" id="cd00830">
    <property type="entry name" value="KAS_III"/>
    <property type="match status" value="1"/>
</dbReference>
<evidence type="ECO:0000256" key="7">
    <source>
        <dbReference type="ARBA" id="ARBA00023160"/>
    </source>
</evidence>
<dbReference type="GO" id="GO:0005737">
    <property type="term" value="C:cytoplasm"/>
    <property type="evidence" value="ECO:0007669"/>
    <property type="project" value="UniProtKB-SubCell"/>
</dbReference>
<name>A0A0T9U483_YERAL</name>
<comment type="similarity">
    <text evidence="1 10">Belongs to the thiolase-like superfamily. FabH family.</text>
</comment>
<dbReference type="eggNOG" id="COG0332">
    <property type="taxonomic scope" value="Bacteria"/>
</dbReference>
<evidence type="ECO:0000259" key="12">
    <source>
        <dbReference type="Pfam" id="PF08545"/>
    </source>
</evidence>
<keyword evidence="8 10" id="KW-0511">Multifunctional enzyme</keyword>
<dbReference type="AlphaFoldDB" id="A0A0T9U483"/>
<evidence type="ECO:0000259" key="11">
    <source>
        <dbReference type="Pfam" id="PF08541"/>
    </source>
</evidence>
<organism evidence="14 16">
    <name type="scientific">Yersinia aldovae</name>
    <dbReference type="NCBI Taxonomy" id="29483"/>
    <lineage>
        <taxon>Bacteria</taxon>
        <taxon>Pseudomonadati</taxon>
        <taxon>Pseudomonadota</taxon>
        <taxon>Gammaproteobacteria</taxon>
        <taxon>Enterobacterales</taxon>
        <taxon>Yersiniaceae</taxon>
        <taxon>Yersinia</taxon>
    </lineage>
</organism>
<evidence type="ECO:0000256" key="9">
    <source>
        <dbReference type="ARBA" id="ARBA00023315"/>
    </source>
</evidence>
<dbReference type="InterPro" id="IPR013747">
    <property type="entry name" value="ACP_syn_III_C"/>
</dbReference>
<evidence type="ECO:0000256" key="5">
    <source>
        <dbReference type="ARBA" id="ARBA00022832"/>
    </source>
</evidence>
<feature type="region of interest" description="ACP-binding" evidence="10">
    <location>
        <begin position="261"/>
        <end position="265"/>
    </location>
</feature>
<evidence type="ECO:0000256" key="8">
    <source>
        <dbReference type="ARBA" id="ARBA00023268"/>
    </source>
</evidence>
<dbReference type="GO" id="GO:0044550">
    <property type="term" value="P:secondary metabolite biosynthetic process"/>
    <property type="evidence" value="ECO:0007669"/>
    <property type="project" value="TreeGrafter"/>
</dbReference>
<feature type="active site" evidence="10">
    <location>
        <position position="260"/>
    </location>
</feature>
<keyword evidence="4 10" id="KW-0808">Transferase</keyword>
<keyword evidence="7 10" id="KW-0275">Fatty acid biosynthesis</keyword>
<comment type="domain">
    <text evidence="10">The last Arg residue of the ACP-binding site is essential for the weak association between ACP/AcpP and FabH.</text>
</comment>
<evidence type="ECO:0000313" key="14">
    <source>
        <dbReference type="EMBL" id="CNL18794.1"/>
    </source>
</evidence>
<gene>
    <name evidence="14" type="primary">fabH_1</name>
    <name evidence="10" type="synonym">fabH</name>
    <name evidence="14" type="ORF">ERS137965_02303</name>
    <name evidence="13" type="ORF">ERS137966_00005</name>
</gene>
<comment type="subunit">
    <text evidence="10">Homodimer.</text>
</comment>
<keyword evidence="6 10" id="KW-0443">Lipid metabolism</keyword>